<evidence type="ECO:0000256" key="5">
    <source>
        <dbReference type="SAM" id="Phobius"/>
    </source>
</evidence>
<dbReference type="PROSITE" id="PS00217">
    <property type="entry name" value="SUGAR_TRANSPORT_2"/>
    <property type="match status" value="1"/>
</dbReference>
<organism evidence="6 7">
    <name type="scientific">Petrolisthes manimaculis</name>
    <dbReference type="NCBI Taxonomy" id="1843537"/>
    <lineage>
        <taxon>Eukaryota</taxon>
        <taxon>Metazoa</taxon>
        <taxon>Ecdysozoa</taxon>
        <taxon>Arthropoda</taxon>
        <taxon>Crustacea</taxon>
        <taxon>Multicrustacea</taxon>
        <taxon>Malacostraca</taxon>
        <taxon>Eumalacostraca</taxon>
        <taxon>Eucarida</taxon>
        <taxon>Decapoda</taxon>
        <taxon>Pleocyemata</taxon>
        <taxon>Anomura</taxon>
        <taxon>Galatheoidea</taxon>
        <taxon>Porcellanidae</taxon>
        <taxon>Petrolisthes</taxon>
    </lineage>
</organism>
<dbReference type="Pfam" id="PF00083">
    <property type="entry name" value="Sugar_tr"/>
    <property type="match status" value="1"/>
</dbReference>
<proteinExistence type="predicted"/>
<dbReference type="PANTHER" id="PTHR48021">
    <property type="match status" value="1"/>
</dbReference>
<evidence type="ECO:0000256" key="2">
    <source>
        <dbReference type="ARBA" id="ARBA00022692"/>
    </source>
</evidence>
<dbReference type="Proteomes" id="UP001292094">
    <property type="component" value="Unassembled WGS sequence"/>
</dbReference>
<accession>A0AAE1TYX8</accession>
<evidence type="ECO:0000256" key="3">
    <source>
        <dbReference type="ARBA" id="ARBA00022989"/>
    </source>
</evidence>
<gene>
    <name evidence="6" type="ORF">Pmani_024851</name>
</gene>
<protein>
    <recommendedName>
        <fullName evidence="8">Major facilitator superfamily (MFS) profile domain-containing protein</fullName>
    </recommendedName>
</protein>
<keyword evidence="3 5" id="KW-1133">Transmembrane helix</keyword>
<evidence type="ECO:0000313" key="6">
    <source>
        <dbReference type="EMBL" id="KAK4303107.1"/>
    </source>
</evidence>
<dbReference type="GO" id="GO:0016020">
    <property type="term" value="C:membrane"/>
    <property type="evidence" value="ECO:0007669"/>
    <property type="project" value="UniProtKB-SubCell"/>
</dbReference>
<evidence type="ECO:0000313" key="7">
    <source>
        <dbReference type="Proteomes" id="UP001292094"/>
    </source>
</evidence>
<dbReference type="PANTHER" id="PTHR48021:SF1">
    <property type="entry name" value="GH07001P-RELATED"/>
    <property type="match status" value="1"/>
</dbReference>
<evidence type="ECO:0000256" key="1">
    <source>
        <dbReference type="ARBA" id="ARBA00004141"/>
    </source>
</evidence>
<dbReference type="Gene3D" id="1.20.1250.20">
    <property type="entry name" value="MFS general substrate transporter like domains"/>
    <property type="match status" value="1"/>
</dbReference>
<evidence type="ECO:0000256" key="4">
    <source>
        <dbReference type="ARBA" id="ARBA00023136"/>
    </source>
</evidence>
<dbReference type="GO" id="GO:0022857">
    <property type="term" value="F:transmembrane transporter activity"/>
    <property type="evidence" value="ECO:0007669"/>
    <property type="project" value="InterPro"/>
</dbReference>
<dbReference type="AlphaFoldDB" id="A0AAE1TYX8"/>
<sequence>MSEVVHSTVDLVVVEEENQRPERKNQYLAAASASMCAMAVGAAIGYSSPANASFRCDHNNNNNNNDTMTTTTTPSYSNNNNNNSCSEWWYLNETDRGVAQNLTMLIIGRVLGGLTTGISSLVVPTYTTEYASKDIRGALGSGFQLFLTAGILYAYVSGVGGGVLALADIGVCCVGCNLPVTGGVPQRVSQLPHGQRKGDRG</sequence>
<reference evidence="6" key="1">
    <citation type="submission" date="2023-11" db="EMBL/GenBank/DDBJ databases">
        <title>Genome assemblies of two species of porcelain crab, Petrolisthes cinctipes and Petrolisthes manimaculis (Anomura: Porcellanidae).</title>
        <authorList>
            <person name="Angst P."/>
        </authorList>
    </citation>
    <scope>NUCLEOTIDE SEQUENCE</scope>
    <source>
        <strain evidence="6">PB745_02</strain>
        <tissue evidence="6">Gill</tissue>
    </source>
</reference>
<dbReference type="InterPro" id="IPR036259">
    <property type="entry name" value="MFS_trans_sf"/>
</dbReference>
<dbReference type="InterPro" id="IPR005829">
    <property type="entry name" value="Sugar_transporter_CS"/>
</dbReference>
<dbReference type="EMBL" id="JAWZYT010002614">
    <property type="protein sequence ID" value="KAK4303107.1"/>
    <property type="molecule type" value="Genomic_DNA"/>
</dbReference>
<dbReference type="SUPFAM" id="SSF103473">
    <property type="entry name" value="MFS general substrate transporter"/>
    <property type="match status" value="1"/>
</dbReference>
<name>A0AAE1TYX8_9EUCA</name>
<feature type="transmembrane region" description="Helical" evidence="5">
    <location>
        <begin position="27"/>
        <end position="46"/>
    </location>
</feature>
<comment type="caution">
    <text evidence="6">The sequence shown here is derived from an EMBL/GenBank/DDBJ whole genome shotgun (WGS) entry which is preliminary data.</text>
</comment>
<evidence type="ECO:0008006" key="8">
    <source>
        <dbReference type="Google" id="ProtNLM"/>
    </source>
</evidence>
<dbReference type="InterPro" id="IPR050549">
    <property type="entry name" value="MFS_Trehalose_Transporter"/>
</dbReference>
<keyword evidence="4 5" id="KW-0472">Membrane</keyword>
<comment type="subcellular location">
    <subcellularLocation>
        <location evidence="1">Membrane</location>
        <topology evidence="1">Multi-pass membrane protein</topology>
    </subcellularLocation>
</comment>
<keyword evidence="7" id="KW-1185">Reference proteome</keyword>
<dbReference type="InterPro" id="IPR005828">
    <property type="entry name" value="MFS_sugar_transport-like"/>
</dbReference>
<keyword evidence="2 5" id="KW-0812">Transmembrane</keyword>